<dbReference type="InterPro" id="IPR016040">
    <property type="entry name" value="NAD(P)-bd_dom"/>
</dbReference>
<dbReference type="InterPro" id="IPR036291">
    <property type="entry name" value="NAD(P)-bd_dom_sf"/>
</dbReference>
<keyword evidence="13" id="KW-1185">Reference proteome</keyword>
<comment type="similarity">
    <text evidence="4 10">Belongs to the NAD(P)-dependent epimerase/dehydratase family.</text>
</comment>
<evidence type="ECO:0000256" key="1">
    <source>
        <dbReference type="ARBA" id="ARBA00000083"/>
    </source>
</evidence>
<dbReference type="UniPathway" id="UPA00214"/>
<dbReference type="CDD" id="cd05247">
    <property type="entry name" value="UDP_G4E_1_SDR_e"/>
    <property type="match status" value="1"/>
</dbReference>
<protein>
    <recommendedName>
        <fullName evidence="6 10">UDP-glucose 4-epimerase</fullName>
        <ecNumber evidence="5 10">5.1.3.2</ecNumber>
    </recommendedName>
</protein>
<feature type="domain" description="NAD(P)-binding" evidence="11">
    <location>
        <begin position="46"/>
        <end position="314"/>
    </location>
</feature>
<dbReference type="PANTHER" id="PTHR43725">
    <property type="entry name" value="UDP-GLUCOSE 4-EPIMERASE"/>
    <property type="match status" value="1"/>
</dbReference>
<evidence type="ECO:0000259" key="11">
    <source>
        <dbReference type="Pfam" id="PF16363"/>
    </source>
</evidence>
<dbReference type="InterPro" id="IPR005886">
    <property type="entry name" value="UDP_G4E"/>
</dbReference>
<evidence type="ECO:0000256" key="7">
    <source>
        <dbReference type="ARBA" id="ARBA00023027"/>
    </source>
</evidence>
<evidence type="ECO:0000256" key="9">
    <source>
        <dbReference type="ARBA" id="ARBA00023277"/>
    </source>
</evidence>
<dbReference type="Pfam" id="PF16363">
    <property type="entry name" value="GDP_Man_Dehyd"/>
    <property type="match status" value="1"/>
</dbReference>
<evidence type="ECO:0000256" key="3">
    <source>
        <dbReference type="ARBA" id="ARBA00004947"/>
    </source>
</evidence>
<evidence type="ECO:0000256" key="5">
    <source>
        <dbReference type="ARBA" id="ARBA00013189"/>
    </source>
</evidence>
<dbReference type="SUPFAM" id="SSF51735">
    <property type="entry name" value="NAD(P)-binding Rossmann-fold domains"/>
    <property type="match status" value="1"/>
</dbReference>
<dbReference type="Gene3D" id="3.40.50.720">
    <property type="entry name" value="NAD(P)-binding Rossmann-like Domain"/>
    <property type="match status" value="1"/>
</dbReference>
<comment type="pathway">
    <text evidence="3 10">Carbohydrate metabolism; galactose metabolism.</text>
</comment>
<accession>A0A3D8J2S6</accession>
<dbReference type="Proteomes" id="UP000256424">
    <property type="component" value="Unassembled WGS sequence"/>
</dbReference>
<comment type="subunit">
    <text evidence="10">Homodimer.</text>
</comment>
<evidence type="ECO:0000256" key="2">
    <source>
        <dbReference type="ARBA" id="ARBA00001911"/>
    </source>
</evidence>
<evidence type="ECO:0000256" key="8">
    <source>
        <dbReference type="ARBA" id="ARBA00023235"/>
    </source>
</evidence>
<dbReference type="Gene3D" id="3.90.25.10">
    <property type="entry name" value="UDP-galactose 4-epimerase, domain 1"/>
    <property type="match status" value="1"/>
</dbReference>
<dbReference type="NCBIfam" id="TIGR01179">
    <property type="entry name" value="galE"/>
    <property type="match status" value="1"/>
</dbReference>
<proteinExistence type="inferred from homology"/>
<comment type="caution">
    <text evidence="12">The sequence shown here is derived from an EMBL/GenBank/DDBJ whole genome shotgun (WGS) entry which is preliminary data.</text>
</comment>
<gene>
    <name evidence="12" type="primary">galE</name>
    <name evidence="12" type="ORF">CQA66_06260</name>
</gene>
<comment type="cofactor">
    <cofactor evidence="2 10">
        <name>NAD(+)</name>
        <dbReference type="ChEBI" id="CHEBI:57540"/>
    </cofactor>
</comment>
<reference evidence="12 13" key="1">
    <citation type="submission" date="2018-04" db="EMBL/GenBank/DDBJ databases">
        <title>Novel Campyloabacter and Helicobacter Species and Strains.</title>
        <authorList>
            <person name="Mannion A.J."/>
            <person name="Shen Z."/>
            <person name="Fox J.G."/>
        </authorList>
    </citation>
    <scope>NUCLEOTIDE SEQUENCE [LARGE SCALE GENOMIC DNA]</scope>
    <source>
        <strain evidence="12 13">MIT 97-5075</strain>
    </source>
</reference>
<evidence type="ECO:0000313" key="12">
    <source>
        <dbReference type="EMBL" id="RDU71560.1"/>
    </source>
</evidence>
<keyword evidence="9 10" id="KW-0119">Carbohydrate metabolism</keyword>
<dbReference type="RefSeq" id="WP_115582569.1">
    <property type="nucleotide sequence ID" value="NZ_NXLW01000011.1"/>
</dbReference>
<dbReference type="PANTHER" id="PTHR43725:SF53">
    <property type="entry name" value="UDP-ARABINOSE 4-EPIMERASE 1"/>
    <property type="match status" value="1"/>
</dbReference>
<comment type="catalytic activity">
    <reaction evidence="1 10">
        <text>UDP-alpha-D-glucose = UDP-alpha-D-galactose</text>
        <dbReference type="Rhea" id="RHEA:22168"/>
        <dbReference type="ChEBI" id="CHEBI:58885"/>
        <dbReference type="ChEBI" id="CHEBI:66914"/>
        <dbReference type="EC" id="5.1.3.2"/>
    </reaction>
</comment>
<dbReference type="GO" id="GO:0003978">
    <property type="term" value="F:UDP-glucose 4-epimerase activity"/>
    <property type="evidence" value="ECO:0007669"/>
    <property type="project" value="UniProtKB-UniRule"/>
</dbReference>
<dbReference type="GO" id="GO:0033499">
    <property type="term" value="P:galactose catabolic process via UDP-galactose, Leloir pathway"/>
    <property type="evidence" value="ECO:0007669"/>
    <property type="project" value="TreeGrafter"/>
</dbReference>
<evidence type="ECO:0000256" key="10">
    <source>
        <dbReference type="RuleBase" id="RU366046"/>
    </source>
</evidence>
<evidence type="ECO:0000256" key="4">
    <source>
        <dbReference type="ARBA" id="ARBA00007637"/>
    </source>
</evidence>
<sequence>MHLSTQQNIQQNHAIIQFLHKANLLSNTTTNNPDSHRSPIGNDIASAPNQSTIFIQASLNDKNSLKAIFRTYNIAAVIHFAAFAYVGESVYNPAKYYRNNIANTVTLLETMQEYNCKKIIFSSTCATYGHPIYLPITESHPQNPINPYGYSKLVVEQMLKDFSRAYGLQYVILRYFNAAGASMLFDIGESHTPETHIIPLVIQTALGKRESFGVFGDDYGTTDGSCIRDYIHVDDLASAHILAYHYLQNGGNCDSFNLSNGRGFSVFEIIECASTLTNQNITYTIEPRRDGDPSILIGDSTKARKILQWNPQFENLQTIIKSALRWHSNARY</sequence>
<name>A0A3D8J2S6_9HELI</name>
<keyword evidence="8 10" id="KW-0413">Isomerase</keyword>
<evidence type="ECO:0000256" key="6">
    <source>
        <dbReference type="ARBA" id="ARBA00018569"/>
    </source>
</evidence>
<dbReference type="EC" id="5.1.3.2" evidence="5 10"/>
<dbReference type="AlphaFoldDB" id="A0A3D8J2S6"/>
<evidence type="ECO:0000313" key="13">
    <source>
        <dbReference type="Proteomes" id="UP000256424"/>
    </source>
</evidence>
<organism evidence="12 13">
    <name type="scientific">Helicobacter aurati</name>
    <dbReference type="NCBI Taxonomy" id="137778"/>
    <lineage>
        <taxon>Bacteria</taxon>
        <taxon>Pseudomonadati</taxon>
        <taxon>Campylobacterota</taxon>
        <taxon>Epsilonproteobacteria</taxon>
        <taxon>Campylobacterales</taxon>
        <taxon>Helicobacteraceae</taxon>
        <taxon>Helicobacter</taxon>
    </lineage>
</organism>
<keyword evidence="7 10" id="KW-0520">NAD</keyword>
<dbReference type="EMBL" id="NXLW01000011">
    <property type="protein sequence ID" value="RDU71560.1"/>
    <property type="molecule type" value="Genomic_DNA"/>
</dbReference>